<evidence type="ECO:0000256" key="4">
    <source>
        <dbReference type="ARBA" id="ARBA00023015"/>
    </source>
</evidence>
<evidence type="ECO:0000313" key="9">
    <source>
        <dbReference type="EMBL" id="CAD5117277.1"/>
    </source>
</evidence>
<evidence type="ECO:0000256" key="3">
    <source>
        <dbReference type="ARBA" id="ARBA00019693"/>
    </source>
</evidence>
<evidence type="ECO:0000256" key="8">
    <source>
        <dbReference type="ARBA" id="ARBA00031960"/>
    </source>
</evidence>
<dbReference type="PANTHER" id="PTHR12898">
    <property type="entry name" value="MEDIATOR OF RNA POLYMERASE II TRANSCRIPTION SUBUNIT 24"/>
    <property type="match status" value="1"/>
</dbReference>
<evidence type="ECO:0000256" key="1">
    <source>
        <dbReference type="ARBA" id="ARBA00004123"/>
    </source>
</evidence>
<evidence type="ECO:0000256" key="7">
    <source>
        <dbReference type="ARBA" id="ARBA00023242"/>
    </source>
</evidence>
<organism evidence="9 10">
    <name type="scientific">Dimorphilus gyrociliatus</name>
    <dbReference type="NCBI Taxonomy" id="2664684"/>
    <lineage>
        <taxon>Eukaryota</taxon>
        <taxon>Metazoa</taxon>
        <taxon>Spiralia</taxon>
        <taxon>Lophotrochozoa</taxon>
        <taxon>Annelida</taxon>
        <taxon>Polychaeta</taxon>
        <taxon>Polychaeta incertae sedis</taxon>
        <taxon>Dinophilidae</taxon>
        <taxon>Dimorphilus</taxon>
    </lineage>
</organism>
<dbReference type="PANTHER" id="PTHR12898:SF1">
    <property type="entry name" value="MEDIATOR OF RNA POLYMERASE II TRANSCRIPTION SUBUNIT 24"/>
    <property type="match status" value="1"/>
</dbReference>
<accession>A0A7I8VRQ7</accession>
<keyword evidence="10" id="KW-1185">Reference proteome</keyword>
<comment type="similarity">
    <text evidence="2">Belongs to the Mediator complex subunit 24 family.</text>
</comment>
<keyword evidence="5" id="KW-0010">Activator</keyword>
<dbReference type="InterPro" id="IPR021429">
    <property type="entry name" value="Mediator_Med24"/>
</dbReference>
<dbReference type="GO" id="GO:0060261">
    <property type="term" value="P:positive regulation of transcription initiation by RNA polymerase II"/>
    <property type="evidence" value="ECO:0007669"/>
    <property type="project" value="TreeGrafter"/>
</dbReference>
<comment type="subcellular location">
    <subcellularLocation>
        <location evidence="1">Nucleus</location>
    </subcellularLocation>
</comment>
<dbReference type="Proteomes" id="UP000549394">
    <property type="component" value="Unassembled WGS sequence"/>
</dbReference>
<dbReference type="EMBL" id="CAJFCJ010000007">
    <property type="protein sequence ID" value="CAD5117277.1"/>
    <property type="molecule type" value="Genomic_DNA"/>
</dbReference>
<dbReference type="GO" id="GO:0003712">
    <property type="term" value="F:transcription coregulator activity"/>
    <property type="evidence" value="ECO:0007669"/>
    <property type="project" value="TreeGrafter"/>
</dbReference>
<name>A0A7I8VRQ7_9ANNE</name>
<keyword evidence="6" id="KW-0804">Transcription</keyword>
<proteinExistence type="inferred from homology"/>
<evidence type="ECO:0000313" key="10">
    <source>
        <dbReference type="Proteomes" id="UP000549394"/>
    </source>
</evidence>
<keyword evidence="4" id="KW-0805">Transcription regulation</keyword>
<keyword evidence="7" id="KW-0539">Nucleus</keyword>
<dbReference type="AlphaFoldDB" id="A0A7I8VRQ7"/>
<gene>
    <name evidence="9" type="ORF">DGYR_LOCUS5822</name>
</gene>
<reference evidence="9 10" key="1">
    <citation type="submission" date="2020-08" db="EMBL/GenBank/DDBJ databases">
        <authorList>
            <person name="Hejnol A."/>
        </authorList>
    </citation>
    <scope>NUCLEOTIDE SEQUENCE [LARGE SCALE GENOMIC DNA]</scope>
</reference>
<dbReference type="OrthoDB" id="21216at2759"/>
<comment type="caution">
    <text evidence="9">The sequence shown here is derived from an EMBL/GenBank/DDBJ whole genome shotgun (WGS) entry which is preliminary data.</text>
</comment>
<evidence type="ECO:0000256" key="2">
    <source>
        <dbReference type="ARBA" id="ARBA00007864"/>
    </source>
</evidence>
<evidence type="ECO:0000256" key="6">
    <source>
        <dbReference type="ARBA" id="ARBA00023163"/>
    </source>
</evidence>
<sequence length="979" mass="112295">MFKIENADTKSAIMDIILKAWRSRYDEIQWGIEINKFSFRHYLDDSLLAECLLGEAFVGDAPNDLILSYLKHSISSWKISYKSAVEKITQVHIESKPLCAKAILNLIHSLLQSFLNKGENGLASSSMIFSLLDWLILLATKCCQQCSVSSLREYEENVFPIHLKCLNFIINNEYILALLKIAIAGHPDQLSNLNTKVINYENYLDRLDLDESFKTSVKFSLSNLLHFHEKRALTSKCHLIESNNQSLNLSISMLCAMEAVHQPSQTDTVVNCLLNLEKLHDLKRCKLYKEFLRASWLTLHDGTDNDDEIKVNAHLYLKVPLVLKQMVQLESCGNLNLFSALEMLVKYGSLFDKADKRAGCNTLGFFLSELRDKHKIISEEQERKLHSLRELHSLLPDVERKELWHYSPSNAPSCCFIIKAQKPLESILDRVVRLGQEYDDQIDNSPPSESLSTILNNLISGKSFGLLTTAASFTMTLKTLTSTFFRFTQMYISRSESQLEGSSIFDISLLMLIAITLNHGNETLFEVNESDQKTALFSFLMTCLPDKFGKYMVPCMFETEQDESLVNYILENMLRSRRVPFREIDSNFDWVRVCFSVMKAYSLIVKSHIDNNFPDEYCISEIVFNIKSEMCSIAAVMAVWLCSYANLLEHSKRIKAVDLADHFSRSNTEDRGILLEKIVDDVRNPLVLLANAGNQHVPFYFIEEDLNVEDYLLKVFRDILSAGFVKTSDIHKFRYSLSLMNVQHFCKILLEETLKEDRIEDLTKGICILHLLFSFDREKMLTTLLKHTLPNMINGLGFSPTHIEDPKGRVISRLLTLMLSEYFRGREIINKRKLVDDFRLNDTDEIPSKRSKLSPSSPFHIKMETEETEEEDVIEREFSAFCKEFLMANLSCRGSINKRIGFVYGFISEMITAGQHTINLLKKHLPASLLGRLIRLYPGRISLEQAMSLCNLDETEGRLNAAEMIIIHSNHIQNDVFPV</sequence>
<dbReference type="Pfam" id="PF11277">
    <property type="entry name" value="Med24_N"/>
    <property type="match status" value="1"/>
</dbReference>
<dbReference type="GO" id="GO:0016592">
    <property type="term" value="C:mediator complex"/>
    <property type="evidence" value="ECO:0007669"/>
    <property type="project" value="InterPro"/>
</dbReference>
<evidence type="ECO:0000256" key="5">
    <source>
        <dbReference type="ARBA" id="ARBA00023159"/>
    </source>
</evidence>
<protein>
    <recommendedName>
        <fullName evidence="3">Mediator of RNA polymerase II transcription subunit 24</fullName>
    </recommendedName>
    <alternativeName>
        <fullName evidence="8">Mediator complex subunit 24</fullName>
    </alternativeName>
</protein>